<dbReference type="AlphaFoldDB" id="A0A919SSR5"/>
<proteinExistence type="predicted"/>
<dbReference type="EMBL" id="BOQL01000069">
    <property type="protein sequence ID" value="GIM77842.1"/>
    <property type="molecule type" value="Genomic_DNA"/>
</dbReference>
<sequence length="103" mass="10962">MQQPWKPSAGYSVCFDRQSRMTAGLSIRKIDDEKFGFSIVPDNTGGEVAVPGTNAYQDRPAAAALEHAILDAAANATRAGQLVLDKTPSGKPFPTDYPTPVTP</sequence>
<protein>
    <submittedName>
        <fullName evidence="2">Uncharacterized protein</fullName>
    </submittedName>
</protein>
<gene>
    <name evidence="2" type="ORF">Aau02nite_77930</name>
</gene>
<evidence type="ECO:0000313" key="2">
    <source>
        <dbReference type="EMBL" id="GIM77842.1"/>
    </source>
</evidence>
<feature type="region of interest" description="Disordered" evidence="1">
    <location>
        <begin position="81"/>
        <end position="103"/>
    </location>
</feature>
<name>A0A919SSR5_9ACTN</name>
<dbReference type="Proteomes" id="UP000681340">
    <property type="component" value="Unassembled WGS sequence"/>
</dbReference>
<keyword evidence="3" id="KW-1185">Reference proteome</keyword>
<reference evidence="2" key="1">
    <citation type="submission" date="2021-03" db="EMBL/GenBank/DDBJ databases">
        <title>Whole genome shotgun sequence of Actinoplanes auranticolor NBRC 12245.</title>
        <authorList>
            <person name="Komaki H."/>
            <person name="Tamura T."/>
        </authorList>
    </citation>
    <scope>NUCLEOTIDE SEQUENCE</scope>
    <source>
        <strain evidence="2">NBRC 12245</strain>
    </source>
</reference>
<organism evidence="2 3">
    <name type="scientific">Actinoplanes auranticolor</name>
    <dbReference type="NCBI Taxonomy" id="47988"/>
    <lineage>
        <taxon>Bacteria</taxon>
        <taxon>Bacillati</taxon>
        <taxon>Actinomycetota</taxon>
        <taxon>Actinomycetes</taxon>
        <taxon>Micromonosporales</taxon>
        <taxon>Micromonosporaceae</taxon>
        <taxon>Actinoplanes</taxon>
    </lineage>
</organism>
<accession>A0A919SSR5</accession>
<comment type="caution">
    <text evidence="2">The sequence shown here is derived from an EMBL/GenBank/DDBJ whole genome shotgun (WGS) entry which is preliminary data.</text>
</comment>
<evidence type="ECO:0000256" key="1">
    <source>
        <dbReference type="SAM" id="MobiDB-lite"/>
    </source>
</evidence>
<evidence type="ECO:0000313" key="3">
    <source>
        <dbReference type="Proteomes" id="UP000681340"/>
    </source>
</evidence>